<evidence type="ECO:0000313" key="2">
    <source>
        <dbReference type="EMBL" id="EFI94702.1"/>
    </source>
</evidence>
<keyword evidence="3" id="KW-1185">Reference proteome</keyword>
<protein>
    <submittedName>
        <fullName evidence="2">Uncharacterized protein</fullName>
    </submittedName>
</protein>
<accession>D8QB58</accession>
<feature type="non-terminal residue" evidence="2">
    <location>
        <position position="122"/>
    </location>
</feature>
<dbReference type="InParanoid" id="D8QB58"/>
<gene>
    <name evidence="2" type="ORF">SCHCODRAFT_111124</name>
</gene>
<sequence length="122" mass="13208">MHSTLKSPPPPLFYPFPFFCFFSTPFIPSTTSLLIEFYSSVGLPPTFPSPIATSSRSNQALFVLLAGAPKTRSSPSSPVPPAIPLVDGECRVDRSPPASYYRANTTTDLVSNSRRLDLASPD</sequence>
<dbReference type="Proteomes" id="UP000007431">
    <property type="component" value="Unassembled WGS sequence"/>
</dbReference>
<evidence type="ECO:0000313" key="3">
    <source>
        <dbReference type="Proteomes" id="UP000007431"/>
    </source>
</evidence>
<dbReference type="HOGENOM" id="CLU_2028081_0_0_1"/>
<proteinExistence type="predicted"/>
<dbReference type="VEuPathDB" id="FungiDB:SCHCODRAFT_02703496"/>
<dbReference type="AlphaFoldDB" id="D8QB58"/>
<reference evidence="2 3" key="1">
    <citation type="journal article" date="2010" name="Nat. Biotechnol.">
        <title>Genome sequence of the model mushroom Schizophyllum commune.</title>
        <authorList>
            <person name="Ohm R.A."/>
            <person name="de Jong J.F."/>
            <person name="Lugones L.G."/>
            <person name="Aerts A."/>
            <person name="Kothe E."/>
            <person name="Stajich J.E."/>
            <person name="de Vries R.P."/>
            <person name="Record E."/>
            <person name="Levasseur A."/>
            <person name="Baker S.E."/>
            <person name="Bartholomew K.A."/>
            <person name="Coutinho P.M."/>
            <person name="Erdmann S."/>
            <person name="Fowler T.J."/>
            <person name="Gathman A.C."/>
            <person name="Lombard V."/>
            <person name="Henrissat B."/>
            <person name="Knabe N."/>
            <person name="Kuees U."/>
            <person name="Lilly W.W."/>
            <person name="Lindquist E."/>
            <person name="Lucas S."/>
            <person name="Magnuson J.K."/>
            <person name="Piumi F."/>
            <person name="Raudaskoski M."/>
            <person name="Salamov A."/>
            <person name="Schmutz J."/>
            <person name="Schwarze F.W.M.R."/>
            <person name="vanKuyk P.A."/>
            <person name="Horton J.S."/>
            <person name="Grigoriev I.V."/>
            <person name="Woesten H.A.B."/>
        </authorList>
    </citation>
    <scope>NUCLEOTIDE SEQUENCE [LARGE SCALE GENOMIC DNA]</scope>
    <source>
        <strain evidence="3">H4-8 / FGSC 9210</strain>
    </source>
</reference>
<feature type="region of interest" description="Disordered" evidence="1">
    <location>
        <begin position="69"/>
        <end position="88"/>
    </location>
</feature>
<name>D8QB58_SCHCM</name>
<dbReference type="EMBL" id="GL377309">
    <property type="protein sequence ID" value="EFI94702.1"/>
    <property type="molecule type" value="Genomic_DNA"/>
</dbReference>
<organism evidence="3">
    <name type="scientific">Schizophyllum commune (strain H4-8 / FGSC 9210)</name>
    <name type="common">Split gill fungus</name>
    <dbReference type="NCBI Taxonomy" id="578458"/>
    <lineage>
        <taxon>Eukaryota</taxon>
        <taxon>Fungi</taxon>
        <taxon>Dikarya</taxon>
        <taxon>Basidiomycota</taxon>
        <taxon>Agaricomycotina</taxon>
        <taxon>Agaricomycetes</taxon>
        <taxon>Agaricomycetidae</taxon>
        <taxon>Agaricales</taxon>
        <taxon>Schizophyllaceae</taxon>
        <taxon>Schizophyllum</taxon>
    </lineage>
</organism>
<evidence type="ECO:0000256" key="1">
    <source>
        <dbReference type="SAM" id="MobiDB-lite"/>
    </source>
</evidence>